<dbReference type="InterPro" id="IPR018247">
    <property type="entry name" value="EF_Hand_1_Ca_BS"/>
</dbReference>
<dbReference type="InterPro" id="IPR028846">
    <property type="entry name" value="Recoverin"/>
</dbReference>
<accession>X1YTY6</accession>
<dbReference type="PANTHER" id="PTHR23055:SF167">
    <property type="entry name" value="EF-HAND DOMAIN-CONTAINING PROTEIN"/>
    <property type="match status" value="1"/>
</dbReference>
<evidence type="ECO:0000313" key="6">
    <source>
        <dbReference type="EnsemblMetazoa" id="CapteP107566"/>
    </source>
</evidence>
<dbReference type="FunFam" id="1.10.238.10:FF:000009">
    <property type="entry name" value="Visinin-like protein 1"/>
    <property type="match status" value="1"/>
</dbReference>
<dbReference type="AlphaFoldDB" id="X1YTY6"/>
<protein>
    <recommendedName>
        <fullName evidence="5">EF-hand domain-containing protein</fullName>
    </recommendedName>
</protein>
<feature type="domain" description="EF-hand" evidence="5">
    <location>
        <begin position="31"/>
        <end position="66"/>
    </location>
</feature>
<comment type="similarity">
    <text evidence="1">Belongs to the recoverin family.</text>
</comment>
<dbReference type="GO" id="GO:0005509">
    <property type="term" value="F:calcium ion binding"/>
    <property type="evidence" value="ECO:0007669"/>
    <property type="project" value="InterPro"/>
</dbReference>
<evidence type="ECO:0000256" key="4">
    <source>
        <dbReference type="ARBA" id="ARBA00022837"/>
    </source>
</evidence>
<sequence>MYRGFKQECPTGIVNEETFKDIYAQFFPQGDSSLYAHYVFNTFDQDRNGSISFEEFVTGLSVLARGTFHEKLQWAFSLYDINGDGIITKDEMLDIVSAMYNMMGKFADPCIDEHTAKDHVERVFQKMDQNRDGVISVEEFMETCRKVSYFDLL</sequence>
<feature type="domain" description="EF-hand" evidence="5">
    <location>
        <begin position="115"/>
        <end position="150"/>
    </location>
</feature>
<dbReference type="PANTHER" id="PTHR23055">
    <property type="entry name" value="CALCIUM BINDING PROTEINS"/>
    <property type="match status" value="1"/>
</dbReference>
<dbReference type="EMBL" id="AMQN01000465">
    <property type="status" value="NOT_ANNOTATED_CDS"/>
    <property type="molecule type" value="Genomic_DNA"/>
</dbReference>
<reference evidence="7" key="2">
    <citation type="journal article" date="2013" name="Nature">
        <title>Insights into bilaterian evolution from three spiralian genomes.</title>
        <authorList>
            <person name="Simakov O."/>
            <person name="Marletaz F."/>
            <person name="Cho S.J."/>
            <person name="Edsinger-Gonzales E."/>
            <person name="Havlak P."/>
            <person name="Hellsten U."/>
            <person name="Kuo D.H."/>
            <person name="Larsson T."/>
            <person name="Lv J."/>
            <person name="Arendt D."/>
            <person name="Savage R."/>
            <person name="Osoegawa K."/>
            <person name="de Jong P."/>
            <person name="Grimwood J."/>
            <person name="Chapman J.A."/>
            <person name="Shapiro H."/>
            <person name="Aerts A."/>
            <person name="Otillar R.P."/>
            <person name="Terry A.Y."/>
            <person name="Boore J.L."/>
            <person name="Grigoriev I.V."/>
            <person name="Lindberg D.R."/>
            <person name="Seaver E.C."/>
            <person name="Weisblat D.A."/>
            <person name="Putnam N.H."/>
            <person name="Rokhsar D.S."/>
        </authorList>
    </citation>
    <scope>NUCLEOTIDE SEQUENCE</scope>
    <source>
        <strain evidence="7">I ESC-2004</strain>
    </source>
</reference>
<dbReference type="CDD" id="cd00051">
    <property type="entry name" value="EFh"/>
    <property type="match status" value="2"/>
</dbReference>
<dbReference type="HOGENOM" id="CLU_072366_5_0_1"/>
<evidence type="ECO:0000313" key="7">
    <source>
        <dbReference type="Proteomes" id="UP000014760"/>
    </source>
</evidence>
<dbReference type="PROSITE" id="PS00018">
    <property type="entry name" value="EF_HAND_1"/>
    <property type="match status" value="3"/>
</dbReference>
<keyword evidence="3" id="KW-0677">Repeat</keyword>
<name>X1YTY6_CAPTE</name>
<dbReference type="PROSITE" id="PS50222">
    <property type="entry name" value="EF_HAND_2"/>
    <property type="match status" value="3"/>
</dbReference>
<dbReference type="Proteomes" id="UP000014760">
    <property type="component" value="Unassembled WGS sequence"/>
</dbReference>
<dbReference type="InterPro" id="IPR011992">
    <property type="entry name" value="EF-hand-dom_pair"/>
</dbReference>
<organism evidence="6 7">
    <name type="scientific">Capitella teleta</name>
    <name type="common">Polychaete worm</name>
    <dbReference type="NCBI Taxonomy" id="283909"/>
    <lineage>
        <taxon>Eukaryota</taxon>
        <taxon>Metazoa</taxon>
        <taxon>Spiralia</taxon>
        <taxon>Lophotrochozoa</taxon>
        <taxon>Annelida</taxon>
        <taxon>Polychaeta</taxon>
        <taxon>Sedentaria</taxon>
        <taxon>Scolecida</taxon>
        <taxon>Capitellidae</taxon>
        <taxon>Capitella</taxon>
    </lineage>
</organism>
<evidence type="ECO:0000256" key="3">
    <source>
        <dbReference type="ARBA" id="ARBA00022737"/>
    </source>
</evidence>
<dbReference type="Pfam" id="PF13499">
    <property type="entry name" value="EF-hand_7"/>
    <property type="match status" value="1"/>
</dbReference>
<evidence type="ECO:0000256" key="1">
    <source>
        <dbReference type="ARBA" id="ARBA00006049"/>
    </source>
</evidence>
<dbReference type="Pfam" id="PF00036">
    <property type="entry name" value="EF-hand_1"/>
    <property type="match status" value="1"/>
</dbReference>
<dbReference type="Gene3D" id="1.10.238.10">
    <property type="entry name" value="EF-hand"/>
    <property type="match status" value="1"/>
</dbReference>
<dbReference type="SMART" id="SM00054">
    <property type="entry name" value="EFh"/>
    <property type="match status" value="3"/>
</dbReference>
<keyword evidence="2" id="KW-0479">Metal-binding</keyword>
<dbReference type="OrthoDB" id="191686at2759"/>
<reference evidence="6" key="3">
    <citation type="submission" date="2015-06" db="UniProtKB">
        <authorList>
            <consortium name="EnsemblMetazoa"/>
        </authorList>
    </citation>
    <scope>IDENTIFICATION</scope>
</reference>
<keyword evidence="4" id="KW-0106">Calcium</keyword>
<proteinExistence type="inferred from homology"/>
<evidence type="ECO:0000256" key="2">
    <source>
        <dbReference type="ARBA" id="ARBA00022723"/>
    </source>
</evidence>
<reference evidence="7" key="1">
    <citation type="submission" date="2012-12" db="EMBL/GenBank/DDBJ databases">
        <authorList>
            <person name="Hellsten U."/>
            <person name="Grimwood J."/>
            <person name="Chapman J.A."/>
            <person name="Shapiro H."/>
            <person name="Aerts A."/>
            <person name="Otillar R.P."/>
            <person name="Terry A.Y."/>
            <person name="Boore J.L."/>
            <person name="Simakov O."/>
            <person name="Marletaz F."/>
            <person name="Cho S.-J."/>
            <person name="Edsinger-Gonzales E."/>
            <person name="Havlak P."/>
            <person name="Kuo D.-H."/>
            <person name="Larsson T."/>
            <person name="Lv J."/>
            <person name="Arendt D."/>
            <person name="Savage R."/>
            <person name="Osoegawa K."/>
            <person name="de Jong P."/>
            <person name="Lindberg D.R."/>
            <person name="Seaver E.C."/>
            <person name="Weisblat D.A."/>
            <person name="Putnam N.H."/>
            <person name="Grigoriev I.V."/>
            <person name="Rokhsar D.S."/>
        </authorList>
    </citation>
    <scope>NUCLEOTIDE SEQUENCE</scope>
    <source>
        <strain evidence="7">I ESC-2004</strain>
    </source>
</reference>
<feature type="domain" description="EF-hand" evidence="5">
    <location>
        <begin position="67"/>
        <end position="102"/>
    </location>
</feature>
<dbReference type="EnsemblMetazoa" id="CapteT107566">
    <property type="protein sequence ID" value="CapteP107566"/>
    <property type="gene ID" value="CapteG107566"/>
</dbReference>
<dbReference type="PRINTS" id="PR00450">
    <property type="entry name" value="RECOVERIN"/>
</dbReference>
<dbReference type="OMA" id="VKRANTR"/>
<keyword evidence="7" id="KW-1185">Reference proteome</keyword>
<evidence type="ECO:0000259" key="5">
    <source>
        <dbReference type="PROSITE" id="PS50222"/>
    </source>
</evidence>
<dbReference type="InterPro" id="IPR002048">
    <property type="entry name" value="EF_hand_dom"/>
</dbReference>
<dbReference type="SUPFAM" id="SSF47473">
    <property type="entry name" value="EF-hand"/>
    <property type="match status" value="1"/>
</dbReference>